<evidence type="ECO:0000313" key="3">
    <source>
        <dbReference type="EMBL" id="PNS18264.1"/>
    </source>
</evidence>
<evidence type="ECO:0000313" key="4">
    <source>
        <dbReference type="Proteomes" id="UP000243797"/>
    </source>
</evidence>
<dbReference type="PROSITE" id="PS50157">
    <property type="entry name" value="ZINC_FINGER_C2H2_2"/>
    <property type="match status" value="1"/>
</dbReference>
<comment type="caution">
    <text evidence="3">The sequence shown here is derived from an EMBL/GenBank/DDBJ whole genome shotgun (WGS) entry which is preliminary data.</text>
</comment>
<dbReference type="GO" id="GO:0008270">
    <property type="term" value="F:zinc ion binding"/>
    <property type="evidence" value="ECO:0007669"/>
    <property type="project" value="UniProtKB-KW"/>
</dbReference>
<dbReference type="STRING" id="2082308.A0A2K1QT60"/>
<organism evidence="3 4">
    <name type="scientific">Sphaceloma murrayae</name>
    <dbReference type="NCBI Taxonomy" id="2082308"/>
    <lineage>
        <taxon>Eukaryota</taxon>
        <taxon>Fungi</taxon>
        <taxon>Dikarya</taxon>
        <taxon>Ascomycota</taxon>
        <taxon>Pezizomycotina</taxon>
        <taxon>Dothideomycetes</taxon>
        <taxon>Dothideomycetidae</taxon>
        <taxon>Myriangiales</taxon>
        <taxon>Elsinoaceae</taxon>
        <taxon>Sphaceloma</taxon>
    </lineage>
</organism>
<dbReference type="Gene3D" id="3.30.160.60">
    <property type="entry name" value="Classic Zinc Finger"/>
    <property type="match status" value="1"/>
</dbReference>
<evidence type="ECO:0000256" key="1">
    <source>
        <dbReference type="PROSITE-ProRule" id="PRU00042"/>
    </source>
</evidence>
<gene>
    <name evidence="3" type="ORF">CAC42_7633</name>
</gene>
<dbReference type="InParanoid" id="A0A2K1QT60"/>
<keyword evidence="1" id="KW-0863">Zinc-finger</keyword>
<keyword evidence="1" id="KW-0862">Zinc</keyword>
<dbReference type="OrthoDB" id="10018191at2759"/>
<dbReference type="AlphaFoldDB" id="A0A2K1QT60"/>
<keyword evidence="1" id="KW-0479">Metal-binding</keyword>
<dbReference type="InterPro" id="IPR036236">
    <property type="entry name" value="Znf_C2H2_sf"/>
</dbReference>
<reference evidence="3 4" key="1">
    <citation type="submission" date="2017-06" db="EMBL/GenBank/DDBJ databases">
        <title>Draft genome sequence of a variant of Elsinoe murrayae.</title>
        <authorList>
            <person name="Cheng Q."/>
        </authorList>
    </citation>
    <scope>NUCLEOTIDE SEQUENCE [LARGE SCALE GENOMIC DNA]</scope>
    <source>
        <strain evidence="3 4">CQ-2017a</strain>
    </source>
</reference>
<feature type="domain" description="C2H2-type" evidence="2">
    <location>
        <begin position="108"/>
        <end position="142"/>
    </location>
</feature>
<keyword evidence="4" id="KW-1185">Reference proteome</keyword>
<dbReference type="SUPFAM" id="SSF57667">
    <property type="entry name" value="beta-beta-alpha zinc fingers"/>
    <property type="match status" value="1"/>
</dbReference>
<sequence>MTTDLHDASLPSPDDNLPVLSPTVDDFSAPFGRSHRSISTSRGIVKRRRSKKAKATKFLQNEVEVRFSESNTDIKVCDYYLKHPEGLIQLKKIGTRLKNPKANRSNANRCGYPLQDGEECESTFKRTEHLTRHKLMHTKQRPYVCPAYMLDKDTKKEIVPCYFAAGRKDNFYDHIATHCRTYLKRIPEYKTKGSGRTHGIAPSEIQEIIFDWMGKDVTKTLEVLERVWRRVEKHIPDLDPSIHGFSMRIDSEIDREG</sequence>
<dbReference type="Proteomes" id="UP000243797">
    <property type="component" value="Unassembled WGS sequence"/>
</dbReference>
<evidence type="ECO:0000259" key="2">
    <source>
        <dbReference type="PROSITE" id="PS50157"/>
    </source>
</evidence>
<protein>
    <submittedName>
        <fullName evidence="3">Hydrogen peroxide stress regulator 1</fullName>
    </submittedName>
</protein>
<dbReference type="InterPro" id="IPR013087">
    <property type="entry name" value="Znf_C2H2_type"/>
</dbReference>
<dbReference type="EMBL" id="NKHZ01000043">
    <property type="protein sequence ID" value="PNS18264.1"/>
    <property type="molecule type" value="Genomic_DNA"/>
</dbReference>
<accession>A0A2K1QT60</accession>
<proteinExistence type="predicted"/>
<name>A0A2K1QT60_9PEZI</name>